<organism evidence="3 4">
    <name type="scientific">Dactylonectria estremocensis</name>
    <dbReference type="NCBI Taxonomy" id="1079267"/>
    <lineage>
        <taxon>Eukaryota</taxon>
        <taxon>Fungi</taxon>
        <taxon>Dikarya</taxon>
        <taxon>Ascomycota</taxon>
        <taxon>Pezizomycotina</taxon>
        <taxon>Sordariomycetes</taxon>
        <taxon>Hypocreomycetidae</taxon>
        <taxon>Hypocreales</taxon>
        <taxon>Nectriaceae</taxon>
        <taxon>Dactylonectria</taxon>
    </lineage>
</organism>
<dbReference type="OrthoDB" id="5088573at2759"/>
<feature type="domain" description="DUF7580" evidence="2">
    <location>
        <begin position="386"/>
        <end position="594"/>
    </location>
</feature>
<name>A0A9P9IYH5_9HYPO</name>
<comment type="caution">
    <text evidence="3">The sequence shown here is derived from an EMBL/GenBank/DDBJ whole genome shotgun (WGS) entry which is preliminary data.</text>
</comment>
<evidence type="ECO:0000259" key="2">
    <source>
        <dbReference type="Pfam" id="PF24476"/>
    </source>
</evidence>
<feature type="region of interest" description="Disordered" evidence="1">
    <location>
        <begin position="1"/>
        <end position="27"/>
    </location>
</feature>
<sequence>MAKTTNAAAHSNQSNHQSTQVNVAESSTTIYSSGPLTFPTTPTTPITPTAQPMPYTFSFGNIKPPDSELSQLVDPKPISTMPPAMSLSQKAAIDKTGNSIQVQYHYILDESRKLRHRCMRELRDITRDQRSSLERHIAAIRRWPEQVPAQEQAASPCHQPTLSKGDGIQENLTAIEQLLTLVSNEVPGLIDFCRDKSHKRHVKTSQNFKMIEQRIKKIQHCITSIESQVFQHSSARRPFQSTQGFARLFIASLATRKLYRCLCRACPLKGRRQGHDHHRALVGLVPVENNEPIDIKPNDMALIAHLIAIESTIESTLNKGHIWFKANSTLRIPCAPAPQSVLKDLRSRRDSGYSTSSAKEEFTASSNKCDVESDEQIQVCPGSLAQGEDLAMCIGDEDTCGHKIFYLRKNQRPTTESEPLILSDIIQQGQQGYQRADMYQYTLSHRLKASRFQMATRIAEATLRYGWSEWLGDTWDSENVVFYPVGNDLLPFLKIQMGDKVRNDHQHFLFCLGLVLLEVGLWEELQTLGTFKQKSAARDELIQQYLTRLLEKTGTPYQEVVQYCLQFSAAGDEEIDDDAFQETFYQKVVSPLKALASV</sequence>
<dbReference type="InterPro" id="IPR056002">
    <property type="entry name" value="DUF7580"/>
</dbReference>
<evidence type="ECO:0000313" key="4">
    <source>
        <dbReference type="Proteomes" id="UP000717696"/>
    </source>
</evidence>
<reference evidence="3" key="1">
    <citation type="journal article" date="2021" name="Nat. Commun.">
        <title>Genetic determinants of endophytism in the Arabidopsis root mycobiome.</title>
        <authorList>
            <person name="Mesny F."/>
            <person name="Miyauchi S."/>
            <person name="Thiergart T."/>
            <person name="Pickel B."/>
            <person name="Atanasova L."/>
            <person name="Karlsson M."/>
            <person name="Huettel B."/>
            <person name="Barry K.W."/>
            <person name="Haridas S."/>
            <person name="Chen C."/>
            <person name="Bauer D."/>
            <person name="Andreopoulos W."/>
            <person name="Pangilinan J."/>
            <person name="LaButti K."/>
            <person name="Riley R."/>
            <person name="Lipzen A."/>
            <person name="Clum A."/>
            <person name="Drula E."/>
            <person name="Henrissat B."/>
            <person name="Kohler A."/>
            <person name="Grigoriev I.V."/>
            <person name="Martin F.M."/>
            <person name="Hacquard S."/>
        </authorList>
    </citation>
    <scope>NUCLEOTIDE SEQUENCE</scope>
    <source>
        <strain evidence="3">MPI-CAGE-AT-0021</strain>
    </source>
</reference>
<dbReference type="Proteomes" id="UP000717696">
    <property type="component" value="Unassembled WGS sequence"/>
</dbReference>
<gene>
    <name evidence="3" type="ORF">B0J13DRAFT_81932</name>
</gene>
<dbReference type="AlphaFoldDB" id="A0A9P9IYH5"/>
<evidence type="ECO:0000256" key="1">
    <source>
        <dbReference type="SAM" id="MobiDB-lite"/>
    </source>
</evidence>
<protein>
    <recommendedName>
        <fullName evidence="2">DUF7580 domain-containing protein</fullName>
    </recommendedName>
</protein>
<proteinExistence type="predicted"/>
<keyword evidence="4" id="KW-1185">Reference proteome</keyword>
<dbReference type="Pfam" id="PF24476">
    <property type="entry name" value="DUF7580"/>
    <property type="match status" value="1"/>
</dbReference>
<dbReference type="PANTHER" id="PTHR35186:SF4">
    <property type="entry name" value="PRION-INHIBITION AND PROPAGATION HELO DOMAIN-CONTAINING PROTEIN"/>
    <property type="match status" value="1"/>
</dbReference>
<dbReference type="PANTHER" id="PTHR35186">
    <property type="entry name" value="ANK_REP_REGION DOMAIN-CONTAINING PROTEIN"/>
    <property type="match status" value="1"/>
</dbReference>
<dbReference type="EMBL" id="JAGMUU010000016">
    <property type="protein sequence ID" value="KAH7136876.1"/>
    <property type="molecule type" value="Genomic_DNA"/>
</dbReference>
<evidence type="ECO:0000313" key="3">
    <source>
        <dbReference type="EMBL" id="KAH7136876.1"/>
    </source>
</evidence>
<accession>A0A9P9IYH5</accession>